<comment type="caution">
    <text evidence="1">The sequence shown here is derived from an EMBL/GenBank/DDBJ whole genome shotgun (WGS) entry which is preliminary data.</text>
</comment>
<keyword evidence="2" id="KW-1185">Reference proteome</keyword>
<organism evidence="1 2">
    <name type="scientific">Desulfosoma caldarium</name>
    <dbReference type="NCBI Taxonomy" id="610254"/>
    <lineage>
        <taxon>Bacteria</taxon>
        <taxon>Pseudomonadati</taxon>
        <taxon>Thermodesulfobacteriota</taxon>
        <taxon>Syntrophobacteria</taxon>
        <taxon>Syntrophobacterales</taxon>
        <taxon>Syntrophobacteraceae</taxon>
        <taxon>Desulfosoma</taxon>
    </lineage>
</organism>
<proteinExistence type="predicted"/>
<protein>
    <submittedName>
        <fullName evidence="1">Uncharacterized protein</fullName>
    </submittedName>
</protein>
<accession>A0A3N1VHW0</accession>
<dbReference type="EMBL" id="RJVA01000010">
    <property type="protein sequence ID" value="ROR01480.1"/>
    <property type="molecule type" value="Genomic_DNA"/>
</dbReference>
<sequence>METSASERKIELLKVQNQKKPEQVISVVRDPHGEGFHTEGLTRLFGLKEIWIDTRNISESVVEYARVLSFIMESISEAQDLGLPFGYQDTFTFHGLTYSLKDGGTYRVLRRVPEFGQAAYDE</sequence>
<dbReference type="RefSeq" id="WP_123289198.1">
    <property type="nucleotide sequence ID" value="NZ_RJVA01000010.1"/>
</dbReference>
<dbReference type="Proteomes" id="UP000276223">
    <property type="component" value="Unassembled WGS sequence"/>
</dbReference>
<reference evidence="1 2" key="1">
    <citation type="submission" date="2018-11" db="EMBL/GenBank/DDBJ databases">
        <title>Genomic Encyclopedia of Type Strains, Phase IV (KMG-IV): sequencing the most valuable type-strain genomes for metagenomic binning, comparative biology and taxonomic classification.</title>
        <authorList>
            <person name="Goeker M."/>
        </authorList>
    </citation>
    <scope>NUCLEOTIDE SEQUENCE [LARGE SCALE GENOMIC DNA]</scope>
    <source>
        <strain evidence="1 2">DSM 22027</strain>
    </source>
</reference>
<dbReference type="AlphaFoldDB" id="A0A3N1VHW0"/>
<evidence type="ECO:0000313" key="1">
    <source>
        <dbReference type="EMBL" id="ROR01480.1"/>
    </source>
</evidence>
<dbReference type="OrthoDB" id="5512982at2"/>
<name>A0A3N1VHW0_9BACT</name>
<gene>
    <name evidence="1" type="ORF">EDC27_0654</name>
</gene>
<evidence type="ECO:0000313" key="2">
    <source>
        <dbReference type="Proteomes" id="UP000276223"/>
    </source>
</evidence>